<feature type="region of interest" description="Disordered" evidence="2">
    <location>
        <begin position="1"/>
        <end position="31"/>
    </location>
</feature>
<evidence type="ECO:0000313" key="5">
    <source>
        <dbReference type="Proteomes" id="UP000046395"/>
    </source>
</evidence>
<dbReference type="PANTHER" id="PTHR15565:SF0">
    <property type="entry name" value="PROTEIN AATF"/>
    <property type="match status" value="1"/>
</dbReference>
<dbReference type="GO" id="GO:0005730">
    <property type="term" value="C:nucleolus"/>
    <property type="evidence" value="ECO:0007669"/>
    <property type="project" value="TreeGrafter"/>
</dbReference>
<name>A0A5S6QXL8_TRIMR</name>
<sequence>MNSSLRLELDALQNPEPLEFNVDESDSEDVTRAQLVSGFSRTTEEEDVSFTPTLRHKSVTFMDEKDSRYKGRVVTLSELESVSEEEEEENDEKEDTEKGDQFDLNMSKRLNVETDSADDTVAFESDASGLDESEDAESDSEEEEEEDSANFVRSFTQVDVDQQIAKAKAVQQQLRLSEQLLGARIRFQRILSLANQLPHDSAYREQLIAAEPSLGDKIANCHSAVSSLLDELLNLQDILFSRNHCTANLSTKAPVVTEQRAKDGTDSGLSDADDDEVEMEKVELPKKRRCLSLEKYSDLTEQLHSAFMPYRNQSLEQWYEKTRMANIKSSHKDFSGFEFSILKQIDYILSDKDRLRRRTQIKRSEYSCVGESDSCQDEGNNEDVIDAEIFDDDDFYEQLLRELIHRSAGSSTDPLVQGRQWAKLQKLRTKRKRKPIDRRASKGRAIRYHVISKLVNFMAPVDRCKMSEDARAELFSSIFSGSRSIDVADV</sequence>
<feature type="region of interest" description="Disordered" evidence="2">
    <location>
        <begin position="70"/>
        <end position="150"/>
    </location>
</feature>
<dbReference type="Pfam" id="PF13339">
    <property type="entry name" value="AATF-Che1"/>
    <property type="match status" value="1"/>
</dbReference>
<organism evidence="5 6">
    <name type="scientific">Trichuris muris</name>
    <name type="common">Mouse whipworm</name>
    <dbReference type="NCBI Taxonomy" id="70415"/>
    <lineage>
        <taxon>Eukaryota</taxon>
        <taxon>Metazoa</taxon>
        <taxon>Ecdysozoa</taxon>
        <taxon>Nematoda</taxon>
        <taxon>Enoplea</taxon>
        <taxon>Dorylaimia</taxon>
        <taxon>Trichinellida</taxon>
        <taxon>Trichuridae</taxon>
        <taxon>Trichuris</taxon>
    </lineage>
</organism>
<reference evidence="6" key="1">
    <citation type="submission" date="2019-12" db="UniProtKB">
        <authorList>
            <consortium name="WormBaseParasite"/>
        </authorList>
    </citation>
    <scope>IDENTIFICATION</scope>
</reference>
<keyword evidence="5" id="KW-1185">Reference proteome</keyword>
<dbReference type="Pfam" id="PF08164">
    <property type="entry name" value="TRAUB"/>
    <property type="match status" value="1"/>
</dbReference>
<dbReference type="Proteomes" id="UP000046395">
    <property type="component" value="Unassembled WGS sequence"/>
</dbReference>
<dbReference type="STRING" id="70415.A0A5S6QXL8"/>
<feature type="compositionally biased region" description="Acidic residues" evidence="2">
    <location>
        <begin position="129"/>
        <end position="148"/>
    </location>
</feature>
<dbReference type="InterPro" id="IPR039223">
    <property type="entry name" value="AATF/Bfr2"/>
</dbReference>
<evidence type="ECO:0000313" key="6">
    <source>
        <dbReference type="WBParaSite" id="TMUE_3000011859.1"/>
    </source>
</evidence>
<dbReference type="PANTHER" id="PTHR15565">
    <property type="entry name" value="AATF PROTEIN APOPTOSIS ANTAGONIZING TRANSCRIPTION FACTOR"/>
    <property type="match status" value="1"/>
</dbReference>
<dbReference type="GO" id="GO:0006357">
    <property type="term" value="P:regulation of transcription by RNA polymerase II"/>
    <property type="evidence" value="ECO:0007669"/>
    <property type="project" value="TreeGrafter"/>
</dbReference>
<comment type="similarity">
    <text evidence="1">Belongs to the AATF family.</text>
</comment>
<feature type="compositionally biased region" description="Acidic residues" evidence="2">
    <location>
        <begin position="81"/>
        <end position="94"/>
    </location>
</feature>
<accession>A0A5S6QXL8</accession>
<feature type="domain" description="AATF leucine zipper-containing" evidence="4">
    <location>
        <begin position="164"/>
        <end position="321"/>
    </location>
</feature>
<dbReference type="WBParaSite" id="TMUE_3000011859.1">
    <property type="protein sequence ID" value="TMUE_3000011859.1"/>
    <property type="gene ID" value="WBGene00302820"/>
</dbReference>
<evidence type="ECO:0000259" key="4">
    <source>
        <dbReference type="Pfam" id="PF13339"/>
    </source>
</evidence>
<dbReference type="InterPro" id="IPR025160">
    <property type="entry name" value="AATF"/>
</dbReference>
<feature type="domain" description="Apoptosis-antagonizing transcription factor C-terminal" evidence="3">
    <location>
        <begin position="396"/>
        <end position="479"/>
    </location>
</feature>
<dbReference type="AlphaFoldDB" id="A0A5S6QXL8"/>
<dbReference type="InterPro" id="IPR012617">
    <property type="entry name" value="AATF_C"/>
</dbReference>
<proteinExistence type="inferred from homology"/>
<protein>
    <submittedName>
        <fullName evidence="6">Uncharacterized protein</fullName>
    </submittedName>
</protein>
<evidence type="ECO:0000256" key="2">
    <source>
        <dbReference type="SAM" id="MobiDB-lite"/>
    </source>
</evidence>
<evidence type="ECO:0000259" key="3">
    <source>
        <dbReference type="Pfam" id="PF08164"/>
    </source>
</evidence>
<evidence type="ECO:0000256" key="1">
    <source>
        <dbReference type="ARBA" id="ARBA00008966"/>
    </source>
</evidence>